<dbReference type="Pfam" id="PF00127">
    <property type="entry name" value="Copper-bind"/>
    <property type="match status" value="1"/>
</dbReference>
<dbReference type="NCBIfam" id="TIGR03102">
    <property type="entry name" value="halo_cynanin"/>
    <property type="match status" value="1"/>
</dbReference>
<feature type="binding site" evidence="9">
    <location>
        <position position="135"/>
    </location>
    <ligand>
        <name>Cu cation</name>
        <dbReference type="ChEBI" id="CHEBI:23378"/>
    </ligand>
</feature>
<evidence type="ECO:0000259" key="10">
    <source>
        <dbReference type="Pfam" id="PF00127"/>
    </source>
</evidence>
<dbReference type="RefSeq" id="WP_142442344.1">
    <property type="nucleotide sequence ID" value="NZ_SESI01000001.1"/>
</dbReference>
<dbReference type="PROSITE" id="PS00196">
    <property type="entry name" value="COPPER_BLUE"/>
    <property type="match status" value="1"/>
</dbReference>
<evidence type="ECO:0000256" key="7">
    <source>
        <dbReference type="ARBA" id="ARBA00023008"/>
    </source>
</evidence>
<comment type="subcellular location">
    <subcellularLocation>
        <location evidence="1">Membrane</location>
    </subcellularLocation>
    <subcellularLocation>
        <location evidence="2">Periplasm</location>
    </subcellularLocation>
</comment>
<dbReference type="PROSITE" id="PS51257">
    <property type="entry name" value="PROKAR_LIPOPROTEIN"/>
    <property type="match status" value="1"/>
</dbReference>
<keyword evidence="7 9" id="KW-0186">Copper</keyword>
<gene>
    <name evidence="11" type="ORF">EWF95_01965</name>
</gene>
<evidence type="ECO:0000256" key="1">
    <source>
        <dbReference type="ARBA" id="ARBA00004370"/>
    </source>
</evidence>
<evidence type="ECO:0000256" key="6">
    <source>
        <dbReference type="ARBA" id="ARBA00022982"/>
    </source>
</evidence>
<organism evidence="11 12">
    <name type="scientific">Halonotius roseus</name>
    <dbReference type="NCBI Taxonomy" id="2511997"/>
    <lineage>
        <taxon>Archaea</taxon>
        <taxon>Methanobacteriati</taxon>
        <taxon>Methanobacteriota</taxon>
        <taxon>Stenosarchaea group</taxon>
        <taxon>Halobacteria</taxon>
        <taxon>Halobacteriales</taxon>
        <taxon>Haloferacaceae</taxon>
        <taxon>Halonotius</taxon>
    </lineage>
</organism>
<dbReference type="GO" id="GO:0009055">
    <property type="term" value="F:electron transfer activity"/>
    <property type="evidence" value="ECO:0007669"/>
    <property type="project" value="InterPro"/>
</dbReference>
<evidence type="ECO:0000313" key="12">
    <source>
        <dbReference type="Proteomes" id="UP000315385"/>
    </source>
</evidence>
<dbReference type="EMBL" id="SESI01000001">
    <property type="protein sequence ID" value="TQQ81727.1"/>
    <property type="molecule type" value="Genomic_DNA"/>
</dbReference>
<comment type="cofactor">
    <cofactor evidence="9">
        <name>Cu cation</name>
        <dbReference type="ChEBI" id="CHEBI:23378"/>
    </cofactor>
    <text evidence="9">Binds 1 copper ion per subunit.</text>
</comment>
<evidence type="ECO:0000313" key="11">
    <source>
        <dbReference type="EMBL" id="TQQ81727.1"/>
    </source>
</evidence>
<dbReference type="InterPro" id="IPR002386">
    <property type="entry name" value="Amicyanin/Pseudoazurin"/>
</dbReference>
<feature type="binding site" evidence="9">
    <location>
        <position position="92"/>
    </location>
    <ligand>
        <name>Cu cation</name>
        <dbReference type="ChEBI" id="CHEBI:23378"/>
    </ligand>
</feature>
<dbReference type="Gene3D" id="2.60.40.420">
    <property type="entry name" value="Cupredoxins - blue copper proteins"/>
    <property type="match status" value="1"/>
</dbReference>
<dbReference type="InterPro" id="IPR008972">
    <property type="entry name" value="Cupredoxin"/>
</dbReference>
<dbReference type="GO" id="GO:0042597">
    <property type="term" value="C:periplasmic space"/>
    <property type="evidence" value="ECO:0007669"/>
    <property type="project" value="UniProtKB-SubCell"/>
</dbReference>
<keyword evidence="5" id="KW-0574">Periplasm</keyword>
<feature type="binding site" evidence="9">
    <location>
        <position position="127"/>
    </location>
    <ligand>
        <name>Cu cation</name>
        <dbReference type="ChEBI" id="CHEBI:23378"/>
    </ligand>
</feature>
<feature type="binding site" evidence="9">
    <location>
        <position position="130"/>
    </location>
    <ligand>
        <name>Cu cation</name>
        <dbReference type="ChEBI" id="CHEBI:23378"/>
    </ligand>
</feature>
<feature type="domain" description="Blue (type 1) copper" evidence="10">
    <location>
        <begin position="62"/>
        <end position="141"/>
    </location>
</feature>
<comment type="caution">
    <text evidence="11">The sequence shown here is derived from an EMBL/GenBank/DDBJ whole genome shotgun (WGS) entry which is preliminary data.</text>
</comment>
<dbReference type="SUPFAM" id="SSF49503">
    <property type="entry name" value="Cupredoxins"/>
    <property type="match status" value="1"/>
</dbReference>
<evidence type="ECO:0000256" key="3">
    <source>
        <dbReference type="ARBA" id="ARBA00022448"/>
    </source>
</evidence>
<dbReference type="InterPro" id="IPR017533">
    <property type="entry name" value="Halocyanin"/>
</dbReference>
<dbReference type="OrthoDB" id="11836at2157"/>
<evidence type="ECO:0000256" key="9">
    <source>
        <dbReference type="PIRSR" id="PIRSR602386-1"/>
    </source>
</evidence>
<name>A0A544QQK2_9EURY</name>
<evidence type="ECO:0000256" key="4">
    <source>
        <dbReference type="ARBA" id="ARBA00022723"/>
    </source>
</evidence>
<proteinExistence type="predicted"/>
<dbReference type="InterPro" id="IPR028871">
    <property type="entry name" value="BlueCu_1_BS"/>
</dbReference>
<dbReference type="CDD" id="cd04220">
    <property type="entry name" value="Halocyanin"/>
    <property type="match status" value="1"/>
</dbReference>
<protein>
    <submittedName>
        <fullName evidence="11">Halocyanin domain-containing protein</fullName>
    </submittedName>
</protein>
<accession>A0A544QQK2</accession>
<keyword evidence="12" id="KW-1185">Reference proteome</keyword>
<keyword evidence="6" id="KW-0249">Electron transport</keyword>
<dbReference type="AlphaFoldDB" id="A0A544QQK2"/>
<keyword evidence="4 9" id="KW-0479">Metal-binding</keyword>
<sequence>MRSYSRRRTLAVAGSTVLAGLAGCAGGGGDSSPYNGWLDGANNFEAVVDRTGTETVTVEVGTPNPYAFDPAAVRISPGTTVVWEWSGRGSSHNVVDNGGAFESDYYLEEGSTFEHTFAEPGVYKYYCTPHQTQGMLGVIEVVNG</sequence>
<dbReference type="PRINTS" id="PR00155">
    <property type="entry name" value="AMICYANIN"/>
</dbReference>
<dbReference type="PANTHER" id="PTHR34192:SF10">
    <property type="entry name" value="PLASTOCYANIN MAJOR ISOFORM, CHLOROPLASTIC-RELATED"/>
    <property type="match status" value="1"/>
</dbReference>
<dbReference type="PANTHER" id="PTHR34192">
    <property type="entry name" value="PLASTOCYANIN MAJOR ISOFORM, CHLOROPLASTIC-RELATED"/>
    <property type="match status" value="1"/>
</dbReference>
<evidence type="ECO:0000256" key="2">
    <source>
        <dbReference type="ARBA" id="ARBA00004418"/>
    </source>
</evidence>
<reference evidence="11 12" key="1">
    <citation type="submission" date="2019-02" db="EMBL/GenBank/DDBJ databases">
        <title>Halonotius sp. a new haloqrchaeon isolated from saline water.</title>
        <authorList>
            <person name="Duran-Viseras A."/>
            <person name="Sanchez-Porro C."/>
            <person name="Ventosa A."/>
        </authorList>
    </citation>
    <scope>NUCLEOTIDE SEQUENCE [LARGE SCALE GENOMIC DNA]</scope>
    <source>
        <strain evidence="11 12">F9-27</strain>
    </source>
</reference>
<dbReference type="InterPro" id="IPR000923">
    <property type="entry name" value="BlueCu_1"/>
</dbReference>
<dbReference type="GO" id="GO:0016020">
    <property type="term" value="C:membrane"/>
    <property type="evidence" value="ECO:0007669"/>
    <property type="project" value="UniProtKB-SubCell"/>
</dbReference>
<dbReference type="GO" id="GO:0005507">
    <property type="term" value="F:copper ion binding"/>
    <property type="evidence" value="ECO:0007669"/>
    <property type="project" value="InterPro"/>
</dbReference>
<evidence type="ECO:0000256" key="8">
    <source>
        <dbReference type="ARBA" id="ARBA00023136"/>
    </source>
</evidence>
<keyword evidence="3" id="KW-0813">Transport</keyword>
<dbReference type="Proteomes" id="UP000315385">
    <property type="component" value="Unassembled WGS sequence"/>
</dbReference>
<keyword evidence="8" id="KW-0472">Membrane</keyword>
<evidence type="ECO:0000256" key="5">
    <source>
        <dbReference type="ARBA" id="ARBA00022764"/>
    </source>
</evidence>